<feature type="compositionally biased region" description="Gly residues" evidence="1">
    <location>
        <begin position="1"/>
        <end position="15"/>
    </location>
</feature>
<proteinExistence type="predicted"/>
<reference evidence="3" key="1">
    <citation type="journal article" date="2013" name="Genome Announc.">
        <title>Draft Genome Sequence of Streptomyces bottropensis ATCC 25435, a Bottromycin-Producing Actinomycete.</title>
        <authorList>
            <person name="Zhang H."/>
            <person name="Zhou W."/>
            <person name="Zhuang Y."/>
            <person name="Liang X."/>
            <person name="Liu T."/>
        </authorList>
    </citation>
    <scope>NUCLEOTIDE SEQUENCE [LARGE SCALE GENOMIC DNA]</scope>
    <source>
        <strain evidence="3">ATCC 25435</strain>
    </source>
</reference>
<name>M3FCQ3_9ACTN</name>
<dbReference type="AlphaFoldDB" id="M3FCQ3"/>
<sequence>MVVRGGGGGSHGLRSGGRAADGSPGRLARRRGHRDCV</sequence>
<protein>
    <submittedName>
        <fullName evidence="2">Uncharacterized protein</fullName>
    </submittedName>
</protein>
<accession>M3FCQ3</accession>
<feature type="compositionally biased region" description="Basic residues" evidence="1">
    <location>
        <begin position="27"/>
        <end position="37"/>
    </location>
</feature>
<evidence type="ECO:0000256" key="1">
    <source>
        <dbReference type="SAM" id="MobiDB-lite"/>
    </source>
</evidence>
<gene>
    <name evidence="2" type="ORF">SBD_8158</name>
</gene>
<feature type="region of interest" description="Disordered" evidence="1">
    <location>
        <begin position="1"/>
        <end position="37"/>
    </location>
</feature>
<dbReference type="EMBL" id="KB405098">
    <property type="protein sequence ID" value="EMF50595.1"/>
    <property type="molecule type" value="Genomic_DNA"/>
</dbReference>
<evidence type="ECO:0000313" key="3">
    <source>
        <dbReference type="Proteomes" id="UP000030760"/>
    </source>
</evidence>
<evidence type="ECO:0000313" key="2">
    <source>
        <dbReference type="EMBL" id="EMF50595.1"/>
    </source>
</evidence>
<dbReference type="Proteomes" id="UP000030760">
    <property type="component" value="Unassembled WGS sequence"/>
</dbReference>
<organism evidence="2 3">
    <name type="scientific">Streptomyces bottropensis ATCC 25435</name>
    <dbReference type="NCBI Taxonomy" id="1054862"/>
    <lineage>
        <taxon>Bacteria</taxon>
        <taxon>Bacillati</taxon>
        <taxon>Actinomycetota</taxon>
        <taxon>Actinomycetes</taxon>
        <taxon>Kitasatosporales</taxon>
        <taxon>Streptomycetaceae</taxon>
        <taxon>Streptomyces</taxon>
    </lineage>
</organism>